<sequence>MAISTHDTATQTEPALFYEVSTSCGEAKSKDPSGEANFQNQPPSAETLQQVARHRVLDRLGKAHRFKDLYDGPDTADRVLVIFVRHFFCGSCQEYLRSLLQVINPDFLSRLPVSTSIAVIGCGDPGLIDIYASKSGCDFPIYADPTRKLYTDLGMTTSLALGPRPEYMRKGMVRIVMESIWQCLKQIPSGLAGKGGDSRQIGGEFLFEASHDTEGKTVTWCHRMKTTRDHTEIPALAQVLNPQSKH</sequence>
<dbReference type="PANTHER" id="PTHR28630">
    <property type="match status" value="1"/>
</dbReference>
<organism evidence="1 2">
    <name type="scientific">Aspergillus ochraceoroseus IBT 24754</name>
    <dbReference type="NCBI Taxonomy" id="1392256"/>
    <lineage>
        <taxon>Eukaryota</taxon>
        <taxon>Fungi</taxon>
        <taxon>Dikarya</taxon>
        <taxon>Ascomycota</taxon>
        <taxon>Pezizomycotina</taxon>
        <taxon>Eurotiomycetes</taxon>
        <taxon>Eurotiomycetidae</taxon>
        <taxon>Eurotiales</taxon>
        <taxon>Aspergillaceae</taxon>
        <taxon>Aspergillus</taxon>
        <taxon>Aspergillus subgen. Nidulantes</taxon>
    </lineage>
</organism>
<proteinExistence type="predicted"/>
<dbReference type="SUPFAM" id="SSF52833">
    <property type="entry name" value="Thioredoxin-like"/>
    <property type="match status" value="1"/>
</dbReference>
<dbReference type="RefSeq" id="XP_040751160.1">
    <property type="nucleotide sequence ID" value="XM_040898452.1"/>
</dbReference>
<dbReference type="Pfam" id="PF13911">
    <property type="entry name" value="AhpC-TSA_2"/>
    <property type="match status" value="1"/>
</dbReference>
<dbReference type="AlphaFoldDB" id="A0A2T5LU19"/>
<dbReference type="PANTHER" id="PTHR28630:SF3">
    <property type="entry name" value="PEROXIREDOXIN-LIKE 2C"/>
    <property type="match status" value="1"/>
</dbReference>
<dbReference type="InterPro" id="IPR032801">
    <property type="entry name" value="PXL2A/B/C"/>
</dbReference>
<dbReference type="EMBL" id="MSFN02000005">
    <property type="protein sequence ID" value="PTU19768.1"/>
    <property type="molecule type" value="Genomic_DNA"/>
</dbReference>
<evidence type="ECO:0008006" key="3">
    <source>
        <dbReference type="Google" id="ProtNLM"/>
    </source>
</evidence>
<dbReference type="CDD" id="cd02970">
    <property type="entry name" value="PRX_like2"/>
    <property type="match status" value="1"/>
</dbReference>
<dbReference type="Gene3D" id="3.40.30.10">
    <property type="entry name" value="Glutaredoxin"/>
    <property type="match status" value="1"/>
</dbReference>
<evidence type="ECO:0000313" key="2">
    <source>
        <dbReference type="Proteomes" id="UP000244073"/>
    </source>
</evidence>
<dbReference type="VEuPathDB" id="FungiDB:P175DRAFT_0509773"/>
<dbReference type="Proteomes" id="UP000244073">
    <property type="component" value="Unassembled WGS sequence"/>
</dbReference>
<comment type="caution">
    <text evidence="1">The sequence shown here is derived from an EMBL/GenBank/DDBJ whole genome shotgun (WGS) entry which is preliminary data.</text>
</comment>
<protein>
    <recommendedName>
        <fullName evidence="3">Thioredoxin domain-containing protein</fullName>
    </recommendedName>
</protein>
<gene>
    <name evidence="1" type="ORF">P175DRAFT_0509773</name>
</gene>
<dbReference type="GeneID" id="63815334"/>
<dbReference type="OrthoDB" id="40334at2759"/>
<reference evidence="1 2" key="1">
    <citation type="journal article" date="2018" name="Proc. Natl. Acad. Sci. U.S.A.">
        <title>Linking secondary metabolites to gene clusters through genome sequencing of six diverse Aspergillus species.</title>
        <authorList>
            <person name="Kaerboelling I."/>
            <person name="Vesth T.C."/>
            <person name="Frisvad J.C."/>
            <person name="Nybo J.L."/>
            <person name="Theobald S."/>
            <person name="Kuo A."/>
            <person name="Bowyer P."/>
            <person name="Matsuda Y."/>
            <person name="Mondo S."/>
            <person name="Lyhne E.K."/>
            <person name="Kogle M.E."/>
            <person name="Clum A."/>
            <person name="Lipzen A."/>
            <person name="Salamov A."/>
            <person name="Ngan C.Y."/>
            <person name="Daum C."/>
            <person name="Chiniquy J."/>
            <person name="Barry K."/>
            <person name="LaButti K."/>
            <person name="Haridas S."/>
            <person name="Simmons B.A."/>
            <person name="Magnuson J.K."/>
            <person name="Mortensen U.H."/>
            <person name="Larsen T.O."/>
            <person name="Grigoriev I.V."/>
            <person name="Baker S.E."/>
            <person name="Andersen M.R."/>
        </authorList>
    </citation>
    <scope>NUCLEOTIDE SEQUENCE [LARGE SCALE GENOMIC DNA]</scope>
    <source>
        <strain evidence="1 2">IBT 24754</strain>
    </source>
</reference>
<evidence type="ECO:0000313" key="1">
    <source>
        <dbReference type="EMBL" id="PTU19768.1"/>
    </source>
</evidence>
<accession>A0A2T5LU19</accession>
<dbReference type="FunFam" id="3.40.30.10:FF:000404">
    <property type="entry name" value="WGS project CABT00000000 data, contig 2.14"/>
    <property type="match status" value="1"/>
</dbReference>
<name>A0A2T5LU19_9EURO</name>
<dbReference type="InterPro" id="IPR036249">
    <property type="entry name" value="Thioredoxin-like_sf"/>
</dbReference>